<reference evidence="4" key="3">
    <citation type="submission" date="2025-04" db="UniProtKB">
        <authorList>
            <consortium name="RefSeq"/>
        </authorList>
    </citation>
    <scope>IDENTIFICATION</scope>
    <source>
        <strain evidence="4">CBS 781.70</strain>
    </source>
</reference>
<organism evidence="2">
    <name type="scientific">Eremomyces bilateralis CBS 781.70</name>
    <dbReference type="NCBI Taxonomy" id="1392243"/>
    <lineage>
        <taxon>Eukaryota</taxon>
        <taxon>Fungi</taxon>
        <taxon>Dikarya</taxon>
        <taxon>Ascomycota</taxon>
        <taxon>Pezizomycotina</taxon>
        <taxon>Dothideomycetes</taxon>
        <taxon>Dothideomycetes incertae sedis</taxon>
        <taxon>Eremomycetales</taxon>
        <taxon>Eremomycetaceae</taxon>
        <taxon>Eremomyces</taxon>
    </lineage>
</organism>
<sequence length="186" mass="20156">MQAPATPVNTASYRVVYLPVSANCIDSIRYEKVKTGVYAAPGALGIALMACTTQRHYFLFLPRDHERAGETGRKRQRGSKRKKGPAKKRRMKEKEAPHSPNPVGPWISTDRNDRTGGTDTDGSTDLTTAPSLALHSSNSPSAPSLLLVRNPDESSPRPTNPEETGRVYATKGDSSMSKYAVASPSE</sequence>
<evidence type="ECO:0000313" key="2">
    <source>
        <dbReference type="EMBL" id="KAF1814075.1"/>
    </source>
</evidence>
<dbReference type="GeneID" id="54418625"/>
<keyword evidence="3" id="KW-1185">Reference proteome</keyword>
<reference evidence="4" key="2">
    <citation type="submission" date="2020-04" db="EMBL/GenBank/DDBJ databases">
        <authorList>
            <consortium name="NCBI Genome Project"/>
        </authorList>
    </citation>
    <scope>NUCLEOTIDE SEQUENCE</scope>
    <source>
        <strain evidence="4">CBS 781.70</strain>
    </source>
</reference>
<dbReference type="Proteomes" id="UP000504638">
    <property type="component" value="Unplaced"/>
</dbReference>
<protein>
    <submittedName>
        <fullName evidence="2 4">Uncharacterized protein</fullName>
    </submittedName>
</protein>
<evidence type="ECO:0000256" key="1">
    <source>
        <dbReference type="SAM" id="MobiDB-lite"/>
    </source>
</evidence>
<feature type="region of interest" description="Disordered" evidence="1">
    <location>
        <begin position="67"/>
        <end position="186"/>
    </location>
</feature>
<reference evidence="2 4" key="1">
    <citation type="submission" date="2020-01" db="EMBL/GenBank/DDBJ databases">
        <authorList>
            <consortium name="DOE Joint Genome Institute"/>
            <person name="Haridas S."/>
            <person name="Albert R."/>
            <person name="Binder M."/>
            <person name="Bloem J."/>
            <person name="Labutti K."/>
            <person name="Salamov A."/>
            <person name="Andreopoulos B."/>
            <person name="Baker S.E."/>
            <person name="Barry K."/>
            <person name="Bills G."/>
            <person name="Bluhm B.H."/>
            <person name="Cannon C."/>
            <person name="Castanera R."/>
            <person name="Culley D.E."/>
            <person name="Daum C."/>
            <person name="Ezra D."/>
            <person name="Gonzalez J.B."/>
            <person name="Henrissat B."/>
            <person name="Kuo A."/>
            <person name="Liang C."/>
            <person name="Lipzen A."/>
            <person name="Lutzoni F."/>
            <person name="Magnuson J."/>
            <person name="Mondo S."/>
            <person name="Nolan M."/>
            <person name="Ohm R."/>
            <person name="Pangilinan J."/>
            <person name="Park H.-J."/>
            <person name="Ramirez L."/>
            <person name="Alfaro M."/>
            <person name="Sun H."/>
            <person name="Tritt A."/>
            <person name="Yoshinaga Y."/>
            <person name="Zwiers L.-H."/>
            <person name="Turgeon B.G."/>
            <person name="Goodwin S.B."/>
            <person name="Spatafora J.W."/>
            <person name="Crous P.W."/>
            <person name="Grigoriev I.V."/>
        </authorList>
    </citation>
    <scope>NUCLEOTIDE SEQUENCE</scope>
    <source>
        <strain evidence="2 4">CBS 781.70</strain>
    </source>
</reference>
<evidence type="ECO:0000313" key="4">
    <source>
        <dbReference type="RefSeq" id="XP_033535706.1"/>
    </source>
</evidence>
<name>A0A6G1G7K5_9PEZI</name>
<dbReference type="EMBL" id="ML975154">
    <property type="protein sequence ID" value="KAF1814075.1"/>
    <property type="molecule type" value="Genomic_DNA"/>
</dbReference>
<evidence type="ECO:0000313" key="3">
    <source>
        <dbReference type="Proteomes" id="UP000504638"/>
    </source>
</evidence>
<gene>
    <name evidence="2 4" type="ORF">P152DRAFT_448427</name>
</gene>
<accession>A0A6G1G7K5</accession>
<feature type="compositionally biased region" description="Basic residues" evidence="1">
    <location>
        <begin position="74"/>
        <end position="91"/>
    </location>
</feature>
<dbReference type="RefSeq" id="XP_033535706.1">
    <property type="nucleotide sequence ID" value="XM_033678055.1"/>
</dbReference>
<feature type="compositionally biased region" description="Low complexity" evidence="1">
    <location>
        <begin position="117"/>
        <end position="147"/>
    </location>
</feature>
<proteinExistence type="predicted"/>
<dbReference type="AlphaFoldDB" id="A0A6G1G7K5"/>